<keyword evidence="4" id="KW-1185">Reference proteome</keyword>
<dbReference type="HOGENOM" id="CLU_1372884_0_0_1"/>
<dbReference type="GeneID" id="19174263"/>
<dbReference type="RefSeq" id="XP_007738463.1">
    <property type="nucleotide sequence ID" value="XM_007740273.1"/>
</dbReference>
<organism evidence="3 4">
    <name type="scientific">Capronia epimyces CBS 606.96</name>
    <dbReference type="NCBI Taxonomy" id="1182542"/>
    <lineage>
        <taxon>Eukaryota</taxon>
        <taxon>Fungi</taxon>
        <taxon>Dikarya</taxon>
        <taxon>Ascomycota</taxon>
        <taxon>Pezizomycotina</taxon>
        <taxon>Eurotiomycetes</taxon>
        <taxon>Chaetothyriomycetidae</taxon>
        <taxon>Chaetothyriales</taxon>
        <taxon>Herpotrichiellaceae</taxon>
        <taxon>Capronia</taxon>
    </lineage>
</organism>
<reference evidence="3 4" key="1">
    <citation type="submission" date="2013-03" db="EMBL/GenBank/DDBJ databases">
        <title>The Genome Sequence of Capronia epimyces CBS 606.96.</title>
        <authorList>
            <consortium name="The Broad Institute Genomics Platform"/>
            <person name="Cuomo C."/>
            <person name="de Hoog S."/>
            <person name="Gorbushina A."/>
            <person name="Walker B."/>
            <person name="Young S.K."/>
            <person name="Zeng Q."/>
            <person name="Gargeya S."/>
            <person name="Fitzgerald M."/>
            <person name="Haas B."/>
            <person name="Abouelleil A."/>
            <person name="Allen A.W."/>
            <person name="Alvarado L."/>
            <person name="Arachchi H.M."/>
            <person name="Berlin A.M."/>
            <person name="Chapman S.B."/>
            <person name="Gainer-Dewar J."/>
            <person name="Goldberg J."/>
            <person name="Griggs A."/>
            <person name="Gujja S."/>
            <person name="Hansen M."/>
            <person name="Howarth C."/>
            <person name="Imamovic A."/>
            <person name="Ireland A."/>
            <person name="Larimer J."/>
            <person name="McCowan C."/>
            <person name="Murphy C."/>
            <person name="Pearson M."/>
            <person name="Poon T.W."/>
            <person name="Priest M."/>
            <person name="Roberts A."/>
            <person name="Saif S."/>
            <person name="Shea T."/>
            <person name="Sisk P."/>
            <person name="Sykes S."/>
            <person name="Wortman J."/>
            <person name="Nusbaum C."/>
            <person name="Birren B."/>
        </authorList>
    </citation>
    <scope>NUCLEOTIDE SEQUENCE [LARGE SCALE GENOMIC DNA]</scope>
    <source>
        <strain evidence="3 4">CBS 606.96</strain>
    </source>
</reference>
<feature type="region of interest" description="Disordered" evidence="1">
    <location>
        <begin position="45"/>
        <end position="80"/>
    </location>
</feature>
<dbReference type="OrthoDB" id="4157041at2759"/>
<feature type="compositionally biased region" description="Basic and acidic residues" evidence="1">
    <location>
        <begin position="130"/>
        <end position="151"/>
    </location>
</feature>
<dbReference type="Proteomes" id="UP000019478">
    <property type="component" value="Unassembled WGS sequence"/>
</dbReference>
<keyword evidence="2" id="KW-0812">Transmembrane</keyword>
<accession>W9XI51</accession>
<dbReference type="AlphaFoldDB" id="W9XI51"/>
<proteinExistence type="predicted"/>
<sequence length="229" mass="25841">MAGHRFSKTQMNNSLMEWFGSQTIYVLPLCLVICLLLVVHRSKGHASPSDAERGTSRLSAKEQGQDLDPAPAVQKNPDSEPTYLYPYPYSTFAAQQARLPDRVDSRYDVMSSTPFTTGSVYLAAKAETQTGDKAEPEPEHAHAYAPHRSDDVLAESPSLRRKMTREENDQEDHTDQQACYRRASYPQAEGQRGGALHRDSKHDETETFLHHHDPDVVWRRRTMIFLAGA</sequence>
<keyword evidence="2" id="KW-1133">Transmembrane helix</keyword>
<evidence type="ECO:0000313" key="3">
    <source>
        <dbReference type="EMBL" id="EXJ77025.1"/>
    </source>
</evidence>
<name>W9XI51_9EURO</name>
<feature type="transmembrane region" description="Helical" evidence="2">
    <location>
        <begin position="20"/>
        <end position="39"/>
    </location>
</feature>
<evidence type="ECO:0000256" key="1">
    <source>
        <dbReference type="SAM" id="MobiDB-lite"/>
    </source>
</evidence>
<protein>
    <submittedName>
        <fullName evidence="3">Uncharacterized protein</fullName>
    </submittedName>
</protein>
<feature type="compositionally biased region" description="Basic and acidic residues" evidence="1">
    <location>
        <begin position="50"/>
        <end position="64"/>
    </location>
</feature>
<dbReference type="EMBL" id="AMGY01000011">
    <property type="protein sequence ID" value="EXJ77025.1"/>
    <property type="molecule type" value="Genomic_DNA"/>
</dbReference>
<evidence type="ECO:0000313" key="4">
    <source>
        <dbReference type="Proteomes" id="UP000019478"/>
    </source>
</evidence>
<feature type="region of interest" description="Disordered" evidence="1">
    <location>
        <begin position="128"/>
        <end position="154"/>
    </location>
</feature>
<gene>
    <name evidence="3" type="ORF">A1O3_10182</name>
</gene>
<comment type="caution">
    <text evidence="3">The sequence shown here is derived from an EMBL/GenBank/DDBJ whole genome shotgun (WGS) entry which is preliminary data.</text>
</comment>
<keyword evidence="2" id="KW-0472">Membrane</keyword>
<evidence type="ECO:0000256" key="2">
    <source>
        <dbReference type="SAM" id="Phobius"/>
    </source>
</evidence>